<feature type="transmembrane region" description="Helical" evidence="1">
    <location>
        <begin position="47"/>
        <end position="65"/>
    </location>
</feature>
<dbReference type="AlphaFoldDB" id="A0A9P3FZK9"/>
<dbReference type="OrthoDB" id="3341077at2759"/>
<feature type="transmembrane region" description="Helical" evidence="1">
    <location>
        <begin position="119"/>
        <end position="143"/>
    </location>
</feature>
<keyword evidence="3" id="KW-1185">Reference proteome</keyword>
<proteinExistence type="predicted"/>
<feature type="transmembrane region" description="Helical" evidence="1">
    <location>
        <begin position="12"/>
        <end position="35"/>
    </location>
</feature>
<keyword evidence="1" id="KW-1133">Transmembrane helix</keyword>
<feature type="transmembrane region" description="Helical" evidence="1">
    <location>
        <begin position="88"/>
        <end position="107"/>
    </location>
</feature>
<dbReference type="EMBL" id="BPQB01000002">
    <property type="protein sequence ID" value="GJE85486.1"/>
    <property type="molecule type" value="Genomic_DNA"/>
</dbReference>
<evidence type="ECO:0000256" key="1">
    <source>
        <dbReference type="SAM" id="Phobius"/>
    </source>
</evidence>
<keyword evidence="1" id="KW-0472">Membrane</keyword>
<organism evidence="2 3">
    <name type="scientific">Phanerochaete sordida</name>
    <dbReference type="NCBI Taxonomy" id="48140"/>
    <lineage>
        <taxon>Eukaryota</taxon>
        <taxon>Fungi</taxon>
        <taxon>Dikarya</taxon>
        <taxon>Basidiomycota</taxon>
        <taxon>Agaricomycotina</taxon>
        <taxon>Agaricomycetes</taxon>
        <taxon>Polyporales</taxon>
        <taxon>Phanerochaetaceae</taxon>
        <taxon>Phanerochaete</taxon>
    </lineage>
</organism>
<keyword evidence="1" id="KW-0812">Transmembrane</keyword>
<accession>A0A9P3FZK9</accession>
<sequence length="326" mass="35231">MPAQFVDIGALLGFACEAVLYGINVVVFFLALNILWPRVKRRGSNQVILILSLLLFLSCTAHFALEFNHYHFTLKTTGVDGFADETNVYFAADLFISITDFFGDLILIYRCWLIWSGDYYICILPTLTSVGGLVCAAVVGHLVHGGHGATPSPSIVPLGLASFALPFCTNVMCTLLIAARIWHLSRSAQARPAFSTRSAAAIFLESGMLYFLVQLVFLTLYGMDHPGEQVIIPMAVQVYGIASFLIVIQAGLGLSIETRGRARDGNPQGTTWGHLLLSHANPAHLTSKGGVGGISKSEGIEEFELRSRIESDTTDHAGATPDIVAV</sequence>
<protein>
    <submittedName>
        <fullName evidence="2">Uncharacterized protein</fullName>
    </submittedName>
</protein>
<feature type="transmembrane region" description="Helical" evidence="1">
    <location>
        <begin position="230"/>
        <end position="254"/>
    </location>
</feature>
<dbReference type="Proteomes" id="UP000703269">
    <property type="component" value="Unassembled WGS sequence"/>
</dbReference>
<feature type="transmembrane region" description="Helical" evidence="1">
    <location>
        <begin position="155"/>
        <end position="178"/>
    </location>
</feature>
<feature type="transmembrane region" description="Helical" evidence="1">
    <location>
        <begin position="199"/>
        <end position="218"/>
    </location>
</feature>
<reference evidence="2 3" key="1">
    <citation type="submission" date="2021-08" db="EMBL/GenBank/DDBJ databases">
        <title>Draft Genome Sequence of Phanerochaete sordida strain YK-624.</title>
        <authorList>
            <person name="Mori T."/>
            <person name="Dohra H."/>
            <person name="Suzuki T."/>
            <person name="Kawagishi H."/>
            <person name="Hirai H."/>
        </authorList>
    </citation>
    <scope>NUCLEOTIDE SEQUENCE [LARGE SCALE GENOMIC DNA]</scope>
    <source>
        <strain evidence="2 3">YK-624</strain>
    </source>
</reference>
<evidence type="ECO:0000313" key="3">
    <source>
        <dbReference type="Proteomes" id="UP000703269"/>
    </source>
</evidence>
<gene>
    <name evidence="2" type="ORF">PsYK624_015650</name>
</gene>
<name>A0A9P3FZK9_9APHY</name>
<evidence type="ECO:0000313" key="2">
    <source>
        <dbReference type="EMBL" id="GJE85486.1"/>
    </source>
</evidence>
<comment type="caution">
    <text evidence="2">The sequence shown here is derived from an EMBL/GenBank/DDBJ whole genome shotgun (WGS) entry which is preliminary data.</text>
</comment>